<keyword evidence="5" id="KW-1185">Reference proteome</keyword>
<dbReference type="InterPro" id="IPR002885">
    <property type="entry name" value="PPR_rpt"/>
</dbReference>
<dbReference type="Gene3D" id="1.25.40.10">
    <property type="entry name" value="Tetratricopeptide repeat domain"/>
    <property type="match status" value="4"/>
</dbReference>
<dbReference type="AlphaFoldDB" id="A0ABD3BRN2"/>
<evidence type="ECO:0000256" key="1">
    <source>
        <dbReference type="ARBA" id="ARBA00007626"/>
    </source>
</evidence>
<evidence type="ECO:0000313" key="4">
    <source>
        <dbReference type="EMBL" id="KAL3620166.1"/>
    </source>
</evidence>
<evidence type="ECO:0008006" key="6">
    <source>
        <dbReference type="Google" id="ProtNLM"/>
    </source>
</evidence>
<evidence type="ECO:0000313" key="5">
    <source>
        <dbReference type="Proteomes" id="UP001632038"/>
    </source>
</evidence>
<comment type="similarity">
    <text evidence="1">Belongs to the PPR family. P subfamily.</text>
</comment>
<reference evidence="5" key="1">
    <citation type="journal article" date="2024" name="IScience">
        <title>Strigolactones Initiate the Formation of Haustorium-like Structures in Castilleja.</title>
        <authorList>
            <person name="Buerger M."/>
            <person name="Peterson D."/>
            <person name="Chory J."/>
        </authorList>
    </citation>
    <scope>NUCLEOTIDE SEQUENCE [LARGE SCALE GENOMIC DNA]</scope>
</reference>
<feature type="repeat" description="PPR" evidence="3">
    <location>
        <begin position="442"/>
        <end position="476"/>
    </location>
</feature>
<gene>
    <name evidence="4" type="ORF">CASFOL_035078</name>
</gene>
<dbReference type="EMBL" id="JAVIJP010000066">
    <property type="protein sequence ID" value="KAL3620166.1"/>
    <property type="molecule type" value="Genomic_DNA"/>
</dbReference>
<dbReference type="SUPFAM" id="SSF48452">
    <property type="entry name" value="TPR-like"/>
    <property type="match status" value="1"/>
</dbReference>
<comment type="caution">
    <text evidence="4">The sequence shown here is derived from an EMBL/GenBank/DDBJ whole genome shotgun (WGS) entry which is preliminary data.</text>
</comment>
<dbReference type="InterPro" id="IPR011990">
    <property type="entry name" value="TPR-like_helical_dom_sf"/>
</dbReference>
<feature type="repeat" description="PPR" evidence="3">
    <location>
        <begin position="477"/>
        <end position="511"/>
    </location>
</feature>
<dbReference type="Pfam" id="PF01535">
    <property type="entry name" value="PPR"/>
    <property type="match status" value="6"/>
</dbReference>
<dbReference type="Pfam" id="PF13041">
    <property type="entry name" value="PPR_2"/>
    <property type="match status" value="1"/>
</dbReference>
<evidence type="ECO:0000256" key="2">
    <source>
        <dbReference type="ARBA" id="ARBA00022737"/>
    </source>
</evidence>
<proteinExistence type="inferred from homology"/>
<dbReference type="Proteomes" id="UP001632038">
    <property type="component" value="Unassembled WGS sequence"/>
</dbReference>
<dbReference type="PANTHER" id="PTHR47447">
    <property type="entry name" value="OS03G0856100 PROTEIN"/>
    <property type="match status" value="1"/>
</dbReference>
<protein>
    <recommendedName>
        <fullName evidence="6">Pentatricopeptide repeat-containing protein</fullName>
    </recommendedName>
</protein>
<sequence>MAVTKSMDLSLFYKKAHLQYSNITHCTNRLTKMPFPFISIFFLNLNSRPVKADSSACSSPVLEPTENAPVIELSVNLQDFQTFPVNNKELNALIISLLKDPQTEKMGYDYYQKAKQNPGFKPQRYTLKLVSRYLIRSKNWNLLFSLCEDFKGFQVLPDRGTCCNLIISTCIKARKLKLVDNFLEVFLVKDKETAVLAFDFAMKGYNQLHMYSSTGVLYERMKSSGLDLSPACYSRVMEAYMKTGHHEKVVAIFQELETDKCEEDEMLTRIYCFLCESLGKLGRANEALGYFREMSRNGIPENHLIYSSLISSFASTGDVKTAEELLLEAEGKNMLRDPALFLKLVLRYVENGSIEKTLDVVSLMQRIKIRVSDCILCAVVNGFSKKRGFRAGSEVYERLVSQGCEPGQVTYASVLNMYFRLGLYPKAEMVFSEMEDKGYNKCVVAYSTMVAAYGKMGRTRDAVRLVAKMKERGCEPNVWIYNSLLDMNGKGLNLRLVEKTWKEMKRRKILPDRVSYTTVISAYNRAREFEMCMKYFGEFKVTGEKIDKAMAGIMVSVFSKTNRVDELVELLQDMKIEGTKLDARFYRSAMNALRDTGLQVQARWLEEMFKCS</sequence>
<dbReference type="NCBIfam" id="TIGR00756">
    <property type="entry name" value="PPR"/>
    <property type="match status" value="3"/>
</dbReference>
<name>A0ABD3BRN2_9LAMI</name>
<accession>A0ABD3BRN2</accession>
<organism evidence="4 5">
    <name type="scientific">Castilleja foliolosa</name>
    <dbReference type="NCBI Taxonomy" id="1961234"/>
    <lineage>
        <taxon>Eukaryota</taxon>
        <taxon>Viridiplantae</taxon>
        <taxon>Streptophyta</taxon>
        <taxon>Embryophyta</taxon>
        <taxon>Tracheophyta</taxon>
        <taxon>Spermatophyta</taxon>
        <taxon>Magnoliopsida</taxon>
        <taxon>eudicotyledons</taxon>
        <taxon>Gunneridae</taxon>
        <taxon>Pentapetalae</taxon>
        <taxon>asterids</taxon>
        <taxon>lamiids</taxon>
        <taxon>Lamiales</taxon>
        <taxon>Orobanchaceae</taxon>
        <taxon>Pedicularideae</taxon>
        <taxon>Castillejinae</taxon>
        <taxon>Castilleja</taxon>
    </lineage>
</organism>
<evidence type="ECO:0000256" key="3">
    <source>
        <dbReference type="PROSITE-ProRule" id="PRU00708"/>
    </source>
</evidence>
<keyword evidence="2" id="KW-0677">Repeat</keyword>
<dbReference type="PANTHER" id="PTHR47447:SF21">
    <property type="entry name" value="PENTACOTRIPEPTIDE-REPEAT REGION OF PRORP DOMAIN-CONTAINING PROTEIN"/>
    <property type="match status" value="1"/>
</dbReference>
<dbReference type="PROSITE" id="PS51375">
    <property type="entry name" value="PPR"/>
    <property type="match status" value="3"/>
</dbReference>
<feature type="repeat" description="PPR" evidence="3">
    <location>
        <begin position="407"/>
        <end position="441"/>
    </location>
</feature>